<dbReference type="InterPro" id="IPR011711">
    <property type="entry name" value="GntR_C"/>
</dbReference>
<dbReference type="SMART" id="SM00345">
    <property type="entry name" value="HTH_GNTR"/>
    <property type="match status" value="1"/>
</dbReference>
<dbReference type="PANTHER" id="PTHR43537:SF24">
    <property type="entry name" value="GLUCONATE OPERON TRANSCRIPTIONAL REPRESSOR"/>
    <property type="match status" value="1"/>
</dbReference>
<reference evidence="6" key="1">
    <citation type="submission" date="2018-06" db="EMBL/GenBank/DDBJ databases">
        <authorList>
            <person name="Khan S.A."/>
        </authorList>
    </citation>
    <scope>NUCLEOTIDE SEQUENCE [LARGE SCALE GENOMIC DNA]</scope>
    <source>
        <strain evidence="6">DB-1506</strain>
    </source>
</reference>
<dbReference type="PANTHER" id="PTHR43537">
    <property type="entry name" value="TRANSCRIPTIONAL REGULATOR, GNTR FAMILY"/>
    <property type="match status" value="1"/>
</dbReference>
<dbReference type="CDD" id="cd07377">
    <property type="entry name" value="WHTH_GntR"/>
    <property type="match status" value="1"/>
</dbReference>
<keyword evidence="1" id="KW-0805">Transcription regulation</keyword>
<dbReference type="PROSITE" id="PS50949">
    <property type="entry name" value="HTH_GNTR"/>
    <property type="match status" value="1"/>
</dbReference>
<dbReference type="GO" id="GO:0003700">
    <property type="term" value="F:DNA-binding transcription factor activity"/>
    <property type="evidence" value="ECO:0007669"/>
    <property type="project" value="InterPro"/>
</dbReference>
<dbReference type="SMART" id="SM00895">
    <property type="entry name" value="FCD"/>
    <property type="match status" value="1"/>
</dbReference>
<dbReference type="Gene3D" id="1.10.10.10">
    <property type="entry name" value="Winged helix-like DNA-binding domain superfamily/Winged helix DNA-binding domain"/>
    <property type="match status" value="1"/>
</dbReference>
<evidence type="ECO:0000256" key="1">
    <source>
        <dbReference type="ARBA" id="ARBA00023015"/>
    </source>
</evidence>
<accession>A0A327M7F8</accession>
<gene>
    <name evidence="5" type="ORF">DOO78_16245</name>
</gene>
<evidence type="ECO:0000259" key="4">
    <source>
        <dbReference type="PROSITE" id="PS50949"/>
    </source>
</evidence>
<protein>
    <submittedName>
        <fullName evidence="5">GntR family transcriptional regulator</fullName>
    </submittedName>
</protein>
<evidence type="ECO:0000313" key="5">
    <source>
        <dbReference type="EMBL" id="RAI58033.1"/>
    </source>
</evidence>
<dbReference type="InterPro" id="IPR036388">
    <property type="entry name" value="WH-like_DNA-bd_sf"/>
</dbReference>
<dbReference type="GO" id="GO:0003677">
    <property type="term" value="F:DNA binding"/>
    <property type="evidence" value="ECO:0007669"/>
    <property type="project" value="UniProtKB-KW"/>
</dbReference>
<feature type="domain" description="HTH gntR-type" evidence="4">
    <location>
        <begin position="16"/>
        <end position="87"/>
    </location>
</feature>
<dbReference type="Proteomes" id="UP000249065">
    <property type="component" value="Unassembled WGS sequence"/>
</dbReference>
<dbReference type="InterPro" id="IPR008920">
    <property type="entry name" value="TF_FadR/GntR_C"/>
</dbReference>
<keyword evidence="6" id="KW-1185">Reference proteome</keyword>
<keyword evidence="3" id="KW-0804">Transcription</keyword>
<organism evidence="5 6">
    <name type="scientific">Roseicella frigidaeris</name>
    <dbReference type="NCBI Taxonomy" id="2230885"/>
    <lineage>
        <taxon>Bacteria</taxon>
        <taxon>Pseudomonadati</taxon>
        <taxon>Pseudomonadota</taxon>
        <taxon>Alphaproteobacteria</taxon>
        <taxon>Acetobacterales</taxon>
        <taxon>Roseomonadaceae</taxon>
        <taxon>Roseicella</taxon>
    </lineage>
</organism>
<dbReference type="SUPFAM" id="SSF48008">
    <property type="entry name" value="GntR ligand-binding domain-like"/>
    <property type="match status" value="1"/>
</dbReference>
<dbReference type="Pfam" id="PF07729">
    <property type="entry name" value="FCD"/>
    <property type="match status" value="1"/>
</dbReference>
<keyword evidence="2" id="KW-0238">DNA-binding</keyword>
<dbReference type="Gene3D" id="1.20.120.530">
    <property type="entry name" value="GntR ligand-binding domain-like"/>
    <property type="match status" value="1"/>
</dbReference>
<dbReference type="Pfam" id="PF00392">
    <property type="entry name" value="GntR"/>
    <property type="match status" value="1"/>
</dbReference>
<sequence>MSRRLPLPRPLRSSGTPLSQQALATLREAILAGRLAPGERLVEERLSAELGMSRVPIREAIKQLVVEGLAVPAAEAPGGRGAQVATLSSDAAAELIEVRAVLEGLNARLAARNQAPDKLPRIAALLARGRALPEDAPAALLAALNADYHALLADAGTNRALQELMRPLRERTEMVFHRNSVERAALDWQEHALILTAIAEGDEELAALLAARHVRRAARAPRPMGVDPVG</sequence>
<dbReference type="InterPro" id="IPR036390">
    <property type="entry name" value="WH_DNA-bd_sf"/>
</dbReference>
<dbReference type="OrthoDB" id="9812290at2"/>
<evidence type="ECO:0000313" key="6">
    <source>
        <dbReference type="Proteomes" id="UP000249065"/>
    </source>
</evidence>
<evidence type="ECO:0000256" key="2">
    <source>
        <dbReference type="ARBA" id="ARBA00023125"/>
    </source>
</evidence>
<proteinExistence type="predicted"/>
<dbReference type="RefSeq" id="WP_111470915.1">
    <property type="nucleotide sequence ID" value="NZ_QLIX01000012.1"/>
</dbReference>
<evidence type="ECO:0000256" key="3">
    <source>
        <dbReference type="ARBA" id="ARBA00023163"/>
    </source>
</evidence>
<dbReference type="InterPro" id="IPR000524">
    <property type="entry name" value="Tscrpt_reg_HTH_GntR"/>
</dbReference>
<dbReference type="AlphaFoldDB" id="A0A327M7F8"/>
<dbReference type="EMBL" id="QLIX01000012">
    <property type="protein sequence ID" value="RAI58033.1"/>
    <property type="molecule type" value="Genomic_DNA"/>
</dbReference>
<comment type="caution">
    <text evidence="5">The sequence shown here is derived from an EMBL/GenBank/DDBJ whole genome shotgun (WGS) entry which is preliminary data.</text>
</comment>
<dbReference type="SUPFAM" id="SSF46785">
    <property type="entry name" value="Winged helix' DNA-binding domain"/>
    <property type="match status" value="1"/>
</dbReference>
<name>A0A327M7F8_9PROT</name>